<gene>
    <name evidence="4" type="ORF">HYFRA_00004220</name>
</gene>
<dbReference type="AlphaFoldDB" id="A0A9N9KPV8"/>
<evidence type="ECO:0000256" key="2">
    <source>
        <dbReference type="ARBA" id="ARBA00023445"/>
    </source>
</evidence>
<dbReference type="EMBL" id="CAJVRL010000025">
    <property type="protein sequence ID" value="CAG8949892.1"/>
    <property type="molecule type" value="Genomic_DNA"/>
</dbReference>
<evidence type="ECO:0000313" key="4">
    <source>
        <dbReference type="EMBL" id="CAG8949892.1"/>
    </source>
</evidence>
<protein>
    <recommendedName>
        <fullName evidence="3">NAD-dependent epimerase/dehydratase domain-containing protein</fullName>
    </recommendedName>
</protein>
<dbReference type="FunFam" id="3.40.50.720:FF:000085">
    <property type="entry name" value="Dihydroflavonol reductase"/>
    <property type="match status" value="1"/>
</dbReference>
<dbReference type="Proteomes" id="UP000696280">
    <property type="component" value="Unassembled WGS sequence"/>
</dbReference>
<dbReference type="Gene3D" id="3.40.50.720">
    <property type="entry name" value="NAD(P)-binding Rossmann-like Domain"/>
    <property type="match status" value="1"/>
</dbReference>
<dbReference type="Pfam" id="PF01370">
    <property type="entry name" value="Epimerase"/>
    <property type="match status" value="1"/>
</dbReference>
<proteinExistence type="inferred from homology"/>
<dbReference type="GO" id="GO:0016616">
    <property type="term" value="F:oxidoreductase activity, acting on the CH-OH group of donors, NAD or NADP as acceptor"/>
    <property type="evidence" value="ECO:0007669"/>
    <property type="project" value="TreeGrafter"/>
</dbReference>
<keyword evidence="5" id="KW-1185">Reference proteome</keyword>
<comment type="caution">
    <text evidence="4">The sequence shown here is derived from an EMBL/GenBank/DDBJ whole genome shotgun (WGS) entry which is preliminary data.</text>
</comment>
<keyword evidence="1" id="KW-0560">Oxidoreductase</keyword>
<name>A0A9N9KPV8_9HELO</name>
<accession>A0A9N9KPV8</accession>
<comment type="similarity">
    <text evidence="2">Belongs to the NAD(P)-dependent epimerase/dehydratase family. Dihydroflavonol-4-reductase subfamily.</text>
</comment>
<dbReference type="InterPro" id="IPR001509">
    <property type="entry name" value="Epimerase_deHydtase"/>
</dbReference>
<sequence>MASNNPGAGKTVLVTGASGYVGAELLNSLLSRGYNVKAAVRNDASADKIKKSHGKYANQLSFAIVKDLQTPGAHDEAVKGVEGVFHLASPFVLEVKDNATDLLDPAINGTVELLKSIHKNNPNVKRVVLTSSFASILDMSKGNRPGYVYTEADWNPCTYEEAADSNTPGGVSYCASKALAEKAAWDYIRDNAPTFSMTAMCPPMVYGPSSTLFPGFAHLNTSSADIYRLFNGSSKEVPETAFFGWVDVRDLAEAEVRAYESEMAAGQRYLTASSGFTHQQIVDIIREEFPEKRDSTPVGRANEAFPVVYHPSNEKVKRELGLEFRKLRTTIVDMVNQMIGYEKEAGQA</sequence>
<organism evidence="4 5">
    <name type="scientific">Hymenoscyphus fraxineus</name>
    <dbReference type="NCBI Taxonomy" id="746836"/>
    <lineage>
        <taxon>Eukaryota</taxon>
        <taxon>Fungi</taxon>
        <taxon>Dikarya</taxon>
        <taxon>Ascomycota</taxon>
        <taxon>Pezizomycotina</taxon>
        <taxon>Leotiomycetes</taxon>
        <taxon>Helotiales</taxon>
        <taxon>Helotiaceae</taxon>
        <taxon>Hymenoscyphus</taxon>
    </lineage>
</organism>
<feature type="domain" description="NAD-dependent epimerase/dehydratase" evidence="3">
    <location>
        <begin position="12"/>
        <end position="266"/>
    </location>
</feature>
<dbReference type="SUPFAM" id="SSF51735">
    <property type="entry name" value="NAD(P)-binding Rossmann-fold domains"/>
    <property type="match status" value="1"/>
</dbReference>
<dbReference type="PANTHER" id="PTHR10366:SF564">
    <property type="entry name" value="STEROL-4-ALPHA-CARBOXYLATE 3-DEHYDROGENASE, DECARBOXYLATING"/>
    <property type="match status" value="1"/>
</dbReference>
<dbReference type="OrthoDB" id="2735536at2759"/>
<dbReference type="CDD" id="cd05227">
    <property type="entry name" value="AR_SDR_e"/>
    <property type="match status" value="1"/>
</dbReference>
<evidence type="ECO:0000259" key="3">
    <source>
        <dbReference type="Pfam" id="PF01370"/>
    </source>
</evidence>
<evidence type="ECO:0000313" key="5">
    <source>
        <dbReference type="Proteomes" id="UP000696280"/>
    </source>
</evidence>
<dbReference type="InterPro" id="IPR050425">
    <property type="entry name" value="NAD(P)_dehydrat-like"/>
</dbReference>
<evidence type="ECO:0000256" key="1">
    <source>
        <dbReference type="ARBA" id="ARBA00023002"/>
    </source>
</evidence>
<dbReference type="PANTHER" id="PTHR10366">
    <property type="entry name" value="NAD DEPENDENT EPIMERASE/DEHYDRATASE"/>
    <property type="match status" value="1"/>
</dbReference>
<dbReference type="InterPro" id="IPR036291">
    <property type="entry name" value="NAD(P)-bd_dom_sf"/>
</dbReference>
<reference evidence="4" key="1">
    <citation type="submission" date="2021-07" db="EMBL/GenBank/DDBJ databases">
        <authorList>
            <person name="Durling M."/>
        </authorList>
    </citation>
    <scope>NUCLEOTIDE SEQUENCE</scope>
</reference>